<evidence type="ECO:0000259" key="5">
    <source>
        <dbReference type="PROSITE" id="PS50893"/>
    </source>
</evidence>
<dbReference type="InterPro" id="IPR027417">
    <property type="entry name" value="P-loop_NTPase"/>
</dbReference>
<dbReference type="SMART" id="SM00382">
    <property type="entry name" value="AAA"/>
    <property type="match status" value="1"/>
</dbReference>
<gene>
    <name evidence="6" type="ORF">P0082_12420</name>
</gene>
<dbReference type="InterPro" id="IPR017871">
    <property type="entry name" value="ABC_transporter-like_CS"/>
</dbReference>
<name>A0ABY8MKE2_9SPIO</name>
<organism evidence="6 7">
    <name type="scientific">Candidatus Haliotispira prima</name>
    <dbReference type="NCBI Taxonomy" id="3034016"/>
    <lineage>
        <taxon>Bacteria</taxon>
        <taxon>Pseudomonadati</taxon>
        <taxon>Spirochaetota</taxon>
        <taxon>Spirochaetia</taxon>
        <taxon>Spirochaetales</taxon>
        <taxon>Spirochaetaceae</taxon>
        <taxon>Candidatus Haliotispira</taxon>
    </lineage>
</organism>
<dbReference type="PANTHER" id="PTHR42734">
    <property type="entry name" value="METAL TRANSPORT SYSTEM ATP-BINDING PROTEIN TM_0124-RELATED"/>
    <property type="match status" value="1"/>
</dbReference>
<accession>A0ABY8MKE2</accession>
<keyword evidence="3" id="KW-0547">Nucleotide-binding</keyword>
<evidence type="ECO:0000313" key="6">
    <source>
        <dbReference type="EMBL" id="WGK70462.1"/>
    </source>
</evidence>
<evidence type="ECO:0000256" key="1">
    <source>
        <dbReference type="ARBA" id="ARBA00005417"/>
    </source>
</evidence>
<dbReference type="InterPro" id="IPR003593">
    <property type="entry name" value="AAA+_ATPase"/>
</dbReference>
<dbReference type="InterPro" id="IPR050153">
    <property type="entry name" value="Metal_Ion_Import_ABC"/>
</dbReference>
<dbReference type="Gene3D" id="3.40.50.300">
    <property type="entry name" value="P-loop containing nucleotide triphosphate hydrolases"/>
    <property type="match status" value="1"/>
</dbReference>
<dbReference type="PROSITE" id="PS50893">
    <property type="entry name" value="ABC_TRANSPORTER_2"/>
    <property type="match status" value="1"/>
</dbReference>
<dbReference type="EMBL" id="CP123443">
    <property type="protein sequence ID" value="WGK70462.1"/>
    <property type="molecule type" value="Genomic_DNA"/>
</dbReference>
<keyword evidence="7" id="KW-1185">Reference proteome</keyword>
<dbReference type="Proteomes" id="UP001228690">
    <property type="component" value="Chromosome"/>
</dbReference>
<dbReference type="GO" id="GO:0005524">
    <property type="term" value="F:ATP binding"/>
    <property type="evidence" value="ECO:0007669"/>
    <property type="project" value="UniProtKB-KW"/>
</dbReference>
<dbReference type="PROSITE" id="PS00211">
    <property type="entry name" value="ABC_TRANSPORTER_1"/>
    <property type="match status" value="1"/>
</dbReference>
<evidence type="ECO:0000256" key="2">
    <source>
        <dbReference type="ARBA" id="ARBA00022448"/>
    </source>
</evidence>
<feature type="domain" description="ABC transporter" evidence="5">
    <location>
        <begin position="2"/>
        <end position="248"/>
    </location>
</feature>
<sequence length="265" mass="29790">MIRLRDACMIFYPGTADEAVALKPCNLQIENGDFTTIIGTNGAGKSTLFNAISGHFPLSSGQIFFGERDISRMKEHRRAKLIGRIFQNPAMGTAAGMSLEHNLIIAGSKDMRGLNISLNAAKRQKFREHLRHLDMHLEERLKDNVGLFSGGQRQAITLLMMVLSAPELILLDEHTAALDPANAAKVMELTRYFVEEYKLTAMMITHDMSQAIDYGNRLLMMDRGEIILDIRGEEKQALRPQDLVDKFRELRGTQRNLGDQTMLTV</sequence>
<keyword evidence="4 6" id="KW-0067">ATP-binding</keyword>
<dbReference type="PANTHER" id="PTHR42734:SF17">
    <property type="entry name" value="METAL TRANSPORT SYSTEM ATP-BINDING PROTEIN TM_0124-RELATED"/>
    <property type="match status" value="1"/>
</dbReference>
<evidence type="ECO:0000313" key="7">
    <source>
        <dbReference type="Proteomes" id="UP001228690"/>
    </source>
</evidence>
<dbReference type="SUPFAM" id="SSF52540">
    <property type="entry name" value="P-loop containing nucleoside triphosphate hydrolases"/>
    <property type="match status" value="1"/>
</dbReference>
<protein>
    <submittedName>
        <fullName evidence="6">ATP-binding cassette domain-containing protein</fullName>
    </submittedName>
</protein>
<dbReference type="InterPro" id="IPR003439">
    <property type="entry name" value="ABC_transporter-like_ATP-bd"/>
</dbReference>
<dbReference type="Pfam" id="PF00005">
    <property type="entry name" value="ABC_tran"/>
    <property type="match status" value="1"/>
</dbReference>
<proteinExistence type="inferred from homology"/>
<comment type="similarity">
    <text evidence="1">Belongs to the ABC transporter superfamily.</text>
</comment>
<keyword evidence="2" id="KW-0813">Transport</keyword>
<evidence type="ECO:0000256" key="4">
    <source>
        <dbReference type="ARBA" id="ARBA00022840"/>
    </source>
</evidence>
<evidence type="ECO:0000256" key="3">
    <source>
        <dbReference type="ARBA" id="ARBA00022741"/>
    </source>
</evidence>
<reference evidence="6 7" key="1">
    <citation type="submission" date="2023-04" db="EMBL/GenBank/DDBJ databases">
        <title>Spirochaete genome identified in red abalone sample constitutes a novel genus.</title>
        <authorList>
            <person name="Sharma S.P."/>
            <person name="Purcell C.M."/>
            <person name="Hyde J.R."/>
            <person name="Severin A.J."/>
        </authorList>
    </citation>
    <scope>NUCLEOTIDE SEQUENCE [LARGE SCALE GENOMIC DNA]</scope>
    <source>
        <strain evidence="6 7">SP-2023</strain>
    </source>
</reference>